<feature type="transmembrane region" description="Helical" evidence="1">
    <location>
        <begin position="230"/>
        <end position="253"/>
    </location>
</feature>
<gene>
    <name evidence="2" type="ORF">QOZ92_000691</name>
</gene>
<dbReference type="EMBL" id="JAUSWG010000002">
    <property type="protein sequence ID" value="MDQ0555578.1"/>
    <property type="molecule type" value="Genomic_DNA"/>
</dbReference>
<dbReference type="Pfam" id="PF12730">
    <property type="entry name" value="ABC2_membrane_4"/>
    <property type="match status" value="1"/>
</dbReference>
<keyword evidence="1" id="KW-0812">Transmembrane</keyword>
<proteinExistence type="predicted"/>
<accession>A0ABU0MY89</accession>
<dbReference type="RefSeq" id="WP_307503029.1">
    <property type="nucleotide sequence ID" value="NZ_BAAACE010000029.1"/>
</dbReference>
<feature type="transmembrane region" description="Helical" evidence="1">
    <location>
        <begin position="173"/>
        <end position="195"/>
    </location>
</feature>
<keyword evidence="1" id="KW-0472">Membrane</keyword>
<comment type="caution">
    <text evidence="2">The sequence shown here is derived from an EMBL/GenBank/DDBJ whole genome shotgun (WGS) entry which is preliminary data.</text>
</comment>
<feature type="transmembrane region" description="Helical" evidence="1">
    <location>
        <begin position="104"/>
        <end position="129"/>
    </location>
</feature>
<feature type="transmembrane region" description="Helical" evidence="1">
    <location>
        <begin position="141"/>
        <end position="166"/>
    </location>
</feature>
<reference evidence="2 3" key="1">
    <citation type="submission" date="2023-07" db="EMBL/GenBank/DDBJ databases">
        <title>Genomic Encyclopedia of Type Strains, Phase IV (KMG-IV): sequencing the most valuable type-strain genomes for metagenomic binning, comparative biology and taxonomic classification.</title>
        <authorList>
            <person name="Goeker M."/>
        </authorList>
    </citation>
    <scope>NUCLEOTIDE SEQUENCE [LARGE SCALE GENOMIC DNA]</scope>
    <source>
        <strain evidence="2 3">DSM 15049</strain>
    </source>
</reference>
<dbReference type="Proteomes" id="UP001232584">
    <property type="component" value="Unassembled WGS sequence"/>
</dbReference>
<keyword evidence="3" id="KW-1185">Reference proteome</keyword>
<name>A0ABU0MY89_9FIRM</name>
<protein>
    <recommendedName>
        <fullName evidence="4">ABC transporter permease</fullName>
    </recommendedName>
</protein>
<evidence type="ECO:0000313" key="2">
    <source>
        <dbReference type="EMBL" id="MDQ0555578.1"/>
    </source>
</evidence>
<sequence>MLNYIKSEFYRNINTKGNYIFLFGSISFVIFINVALGLFATSHMDFPYGNTKFSLSCFYTNMGILLMLCISLVSLILGQEFKNNTLKNSIAYGISRNQIYLGKFLIEVVISTINLVLISSVYVIVAYLMLEDSGIVYLKDFIQTIVACFPLLLVSLTAAHCFYFIFDNDRTVAVTWAIIMALIPAFTSMAGRRIYILNQIAKWMPWNMVKDAGYDDVSKRMIMTWSSQEGFIRCFLVGAIGVAIFYTLGLLVFKKKEIK</sequence>
<organism evidence="2 3">
    <name type="scientific">Paraclostridium ghonii</name>
    <dbReference type="NCBI Taxonomy" id="29358"/>
    <lineage>
        <taxon>Bacteria</taxon>
        <taxon>Bacillati</taxon>
        <taxon>Bacillota</taxon>
        <taxon>Clostridia</taxon>
        <taxon>Peptostreptococcales</taxon>
        <taxon>Peptostreptococcaceae</taxon>
        <taxon>Paraclostridium</taxon>
    </lineage>
</organism>
<keyword evidence="1" id="KW-1133">Transmembrane helix</keyword>
<evidence type="ECO:0008006" key="4">
    <source>
        <dbReference type="Google" id="ProtNLM"/>
    </source>
</evidence>
<feature type="transmembrane region" description="Helical" evidence="1">
    <location>
        <begin position="53"/>
        <end position="77"/>
    </location>
</feature>
<feature type="transmembrane region" description="Helical" evidence="1">
    <location>
        <begin position="20"/>
        <end position="41"/>
    </location>
</feature>
<evidence type="ECO:0000313" key="3">
    <source>
        <dbReference type="Proteomes" id="UP001232584"/>
    </source>
</evidence>
<evidence type="ECO:0000256" key="1">
    <source>
        <dbReference type="SAM" id="Phobius"/>
    </source>
</evidence>